<accession>A0A2K4MIE3</accession>
<feature type="domain" description="Inner membrane protein YgaP-like transmembrane" evidence="2">
    <location>
        <begin position="1"/>
        <end position="61"/>
    </location>
</feature>
<protein>
    <submittedName>
        <fullName evidence="3">DUF2892 domain-containing protein</fullName>
    </submittedName>
</protein>
<dbReference type="Pfam" id="PF11127">
    <property type="entry name" value="YgaP-like_TM"/>
    <property type="match status" value="1"/>
</dbReference>
<evidence type="ECO:0000313" key="4">
    <source>
        <dbReference type="Proteomes" id="UP000236416"/>
    </source>
</evidence>
<comment type="caution">
    <text evidence="3">The sequence shown here is derived from an EMBL/GenBank/DDBJ whole genome shotgun (WGS) entry which is preliminary data.</text>
</comment>
<dbReference type="InterPro" id="IPR021309">
    <property type="entry name" value="YgaP-like_TM"/>
</dbReference>
<keyword evidence="1" id="KW-0472">Membrane</keyword>
<evidence type="ECO:0000313" key="3">
    <source>
        <dbReference type="EMBL" id="POA96853.1"/>
    </source>
</evidence>
<dbReference type="AlphaFoldDB" id="A0A2K4MIE3"/>
<proteinExistence type="predicted"/>
<organism evidence="3 4">
    <name type="scientific">Chromobacterium sinusclupearum</name>
    <dbReference type="NCBI Taxonomy" id="2077146"/>
    <lineage>
        <taxon>Bacteria</taxon>
        <taxon>Pseudomonadati</taxon>
        <taxon>Pseudomonadota</taxon>
        <taxon>Betaproteobacteria</taxon>
        <taxon>Neisseriales</taxon>
        <taxon>Chromobacteriaceae</taxon>
        <taxon>Chromobacterium</taxon>
    </lineage>
</organism>
<reference evidence="3 4" key="1">
    <citation type="submission" date="2018-01" db="EMBL/GenBank/DDBJ databases">
        <title>Genomic Sequence of Chromobacterium MWU13-2610 from wild cranberry bogs within the Cape Cod National Seashore.</title>
        <authorList>
            <person name="O'Hara-Hanley K."/>
            <person name="Soby S."/>
            <person name="Harrison A."/>
        </authorList>
    </citation>
    <scope>NUCLEOTIDE SEQUENCE [LARGE SCALE GENOMIC DNA]</scope>
    <source>
        <strain evidence="3 4">MWU13-2610</strain>
    </source>
</reference>
<sequence length="72" mass="7455">MKSNVGGLDRALRVAVGAALIVGAAIGVIGPWGWLGLVPLATGLFRFCPAYLPFGWSSCRASSSPSQPEQKP</sequence>
<gene>
    <name evidence="3" type="ORF">C2134_20120</name>
</gene>
<keyword evidence="1" id="KW-1133">Transmembrane helix</keyword>
<feature type="transmembrane region" description="Helical" evidence="1">
    <location>
        <begin position="12"/>
        <end position="34"/>
    </location>
</feature>
<name>A0A2K4MIE3_9NEIS</name>
<dbReference type="EMBL" id="PPTF01000098">
    <property type="protein sequence ID" value="POA96853.1"/>
    <property type="molecule type" value="Genomic_DNA"/>
</dbReference>
<evidence type="ECO:0000259" key="2">
    <source>
        <dbReference type="Pfam" id="PF11127"/>
    </source>
</evidence>
<dbReference type="RefSeq" id="WP_103321841.1">
    <property type="nucleotide sequence ID" value="NZ_PPTF01000098.1"/>
</dbReference>
<evidence type="ECO:0000256" key="1">
    <source>
        <dbReference type="SAM" id="Phobius"/>
    </source>
</evidence>
<dbReference type="Proteomes" id="UP000236416">
    <property type="component" value="Unassembled WGS sequence"/>
</dbReference>
<keyword evidence="1" id="KW-0812">Transmembrane</keyword>
<keyword evidence="4" id="KW-1185">Reference proteome</keyword>